<keyword evidence="4" id="KW-1185">Reference proteome</keyword>
<sequence length="130" mass="14838">MKLLLSVVILAILMFASGNDEVKRAFSSAFKEIAEENERNYVINARSLDRNGGYTDNFILKLEKPDIEKANSIAEDYGFIVKRSVPGSDNVYILREKSTTKRDVRSIQSIKQIQGVVNFDQEKKLSYTKR</sequence>
<dbReference type="InterPro" id="IPR038466">
    <property type="entry name" value="S8_pro-domain_sf"/>
</dbReference>
<evidence type="ECO:0000259" key="2">
    <source>
        <dbReference type="Pfam" id="PF16470"/>
    </source>
</evidence>
<name>A0AAW2Z2D6_9EUKA</name>
<accession>A0AAW2Z2D6</accession>
<keyword evidence="3" id="KW-0645">Protease</keyword>
<evidence type="ECO:0000313" key="4">
    <source>
        <dbReference type="Proteomes" id="UP001431209"/>
    </source>
</evidence>
<comment type="caution">
    <text evidence="3">The sequence shown here is derived from an EMBL/GenBank/DDBJ whole genome shotgun (WGS) entry which is preliminary data.</text>
</comment>
<dbReference type="AlphaFoldDB" id="A0AAW2Z2D6"/>
<feature type="signal peptide" evidence="1">
    <location>
        <begin position="1"/>
        <end position="18"/>
    </location>
</feature>
<organism evidence="3 4">
    <name type="scientific">Acrasis kona</name>
    <dbReference type="NCBI Taxonomy" id="1008807"/>
    <lineage>
        <taxon>Eukaryota</taxon>
        <taxon>Discoba</taxon>
        <taxon>Heterolobosea</taxon>
        <taxon>Tetramitia</taxon>
        <taxon>Eutetramitia</taxon>
        <taxon>Acrasidae</taxon>
        <taxon>Acrasis</taxon>
    </lineage>
</organism>
<dbReference type="Gene3D" id="3.30.70.850">
    <property type="entry name" value="Peptidase S8, pro-domain"/>
    <property type="match status" value="1"/>
</dbReference>
<proteinExistence type="predicted"/>
<dbReference type="Proteomes" id="UP001431209">
    <property type="component" value="Unassembled WGS sequence"/>
</dbReference>
<reference evidence="3 4" key="1">
    <citation type="submission" date="2024-03" db="EMBL/GenBank/DDBJ databases">
        <title>The Acrasis kona genome and developmental transcriptomes reveal deep origins of eukaryotic multicellular pathways.</title>
        <authorList>
            <person name="Sheikh S."/>
            <person name="Fu C.-J."/>
            <person name="Brown M.W."/>
            <person name="Baldauf S.L."/>
        </authorList>
    </citation>
    <scope>NUCLEOTIDE SEQUENCE [LARGE SCALE GENOMIC DNA]</scope>
    <source>
        <strain evidence="3 4">ATCC MYA-3509</strain>
    </source>
</reference>
<dbReference type="SUPFAM" id="SSF54897">
    <property type="entry name" value="Protease propeptides/inhibitors"/>
    <property type="match status" value="1"/>
</dbReference>
<dbReference type="GO" id="GO:0008233">
    <property type="term" value="F:peptidase activity"/>
    <property type="evidence" value="ECO:0007669"/>
    <property type="project" value="UniProtKB-KW"/>
</dbReference>
<evidence type="ECO:0000256" key="1">
    <source>
        <dbReference type="SAM" id="SignalP"/>
    </source>
</evidence>
<feature type="domain" description="Peptidase S8 pro-domain" evidence="2">
    <location>
        <begin position="58"/>
        <end position="123"/>
    </location>
</feature>
<protein>
    <submittedName>
        <fullName evidence="3">Furin-like protease</fullName>
    </submittedName>
</protein>
<dbReference type="EMBL" id="JAOPGA020000927">
    <property type="protein sequence ID" value="KAL0483089.1"/>
    <property type="molecule type" value="Genomic_DNA"/>
</dbReference>
<dbReference type="InterPro" id="IPR032815">
    <property type="entry name" value="S8_pro-domain"/>
</dbReference>
<evidence type="ECO:0000313" key="3">
    <source>
        <dbReference type="EMBL" id="KAL0483089.1"/>
    </source>
</evidence>
<keyword evidence="3" id="KW-0378">Hydrolase</keyword>
<keyword evidence="1" id="KW-0732">Signal</keyword>
<dbReference type="Pfam" id="PF16470">
    <property type="entry name" value="S8_pro-domain"/>
    <property type="match status" value="1"/>
</dbReference>
<dbReference type="GO" id="GO:0006508">
    <property type="term" value="P:proteolysis"/>
    <property type="evidence" value="ECO:0007669"/>
    <property type="project" value="UniProtKB-KW"/>
</dbReference>
<gene>
    <name evidence="3" type="ORF">AKO1_014966</name>
</gene>
<feature type="chain" id="PRO_5043632492" evidence="1">
    <location>
        <begin position="19"/>
        <end position="130"/>
    </location>
</feature>